<dbReference type="EMBL" id="CP037423">
    <property type="protein sequence ID" value="QDV43076.1"/>
    <property type="molecule type" value="Genomic_DNA"/>
</dbReference>
<dbReference type="Proteomes" id="UP000319004">
    <property type="component" value="Chromosome"/>
</dbReference>
<dbReference type="CDD" id="cd07067">
    <property type="entry name" value="HP_PGM_like"/>
    <property type="match status" value="1"/>
</dbReference>
<accession>A0A518HQE3</accession>
<feature type="binding site" evidence="1">
    <location>
        <position position="59"/>
    </location>
    <ligand>
        <name>substrate</name>
    </ligand>
</feature>
<feature type="region of interest" description="Disordered" evidence="2">
    <location>
        <begin position="11"/>
        <end position="34"/>
    </location>
</feature>
<keyword evidence="4" id="KW-1185">Reference proteome</keyword>
<dbReference type="SUPFAM" id="SSF53254">
    <property type="entry name" value="Phosphoglycerate mutase-like"/>
    <property type="match status" value="1"/>
</dbReference>
<evidence type="ECO:0000256" key="2">
    <source>
        <dbReference type="SAM" id="MobiDB-lite"/>
    </source>
</evidence>
<dbReference type="Pfam" id="PF00300">
    <property type="entry name" value="His_Phos_1"/>
    <property type="match status" value="1"/>
</dbReference>
<organism evidence="3 4">
    <name type="scientific">Stieleria neptunia</name>
    <dbReference type="NCBI Taxonomy" id="2527979"/>
    <lineage>
        <taxon>Bacteria</taxon>
        <taxon>Pseudomonadati</taxon>
        <taxon>Planctomycetota</taxon>
        <taxon>Planctomycetia</taxon>
        <taxon>Pirellulales</taxon>
        <taxon>Pirellulaceae</taxon>
        <taxon>Stieleria</taxon>
    </lineage>
</organism>
<dbReference type="KEGG" id="snep:Enr13x_29280"/>
<dbReference type="Gene3D" id="3.40.50.1240">
    <property type="entry name" value="Phosphoglycerate mutase-like"/>
    <property type="match status" value="1"/>
</dbReference>
<dbReference type="PANTHER" id="PTHR47623:SF1">
    <property type="entry name" value="OS09G0287300 PROTEIN"/>
    <property type="match status" value="1"/>
</dbReference>
<gene>
    <name evidence="3" type="ORF">Enr13x_29280</name>
</gene>
<protein>
    <submittedName>
        <fullName evidence="3">Phosphohistidine phosphatase</fullName>
    </submittedName>
</protein>
<evidence type="ECO:0000256" key="1">
    <source>
        <dbReference type="PIRSR" id="PIRSR613078-2"/>
    </source>
</evidence>
<evidence type="ECO:0000313" key="3">
    <source>
        <dbReference type="EMBL" id="QDV43076.1"/>
    </source>
</evidence>
<reference evidence="3 4" key="1">
    <citation type="submission" date="2019-03" db="EMBL/GenBank/DDBJ databases">
        <title>Deep-cultivation of Planctomycetes and their phenomic and genomic characterization uncovers novel biology.</title>
        <authorList>
            <person name="Wiegand S."/>
            <person name="Jogler M."/>
            <person name="Boedeker C."/>
            <person name="Pinto D."/>
            <person name="Vollmers J."/>
            <person name="Rivas-Marin E."/>
            <person name="Kohn T."/>
            <person name="Peeters S.H."/>
            <person name="Heuer A."/>
            <person name="Rast P."/>
            <person name="Oberbeckmann S."/>
            <person name="Bunk B."/>
            <person name="Jeske O."/>
            <person name="Meyerdierks A."/>
            <person name="Storesund J.E."/>
            <person name="Kallscheuer N."/>
            <person name="Luecker S."/>
            <person name="Lage O.M."/>
            <person name="Pohl T."/>
            <person name="Merkel B.J."/>
            <person name="Hornburger P."/>
            <person name="Mueller R.-W."/>
            <person name="Bruemmer F."/>
            <person name="Labrenz M."/>
            <person name="Spormann A.M."/>
            <person name="Op den Camp H."/>
            <person name="Overmann J."/>
            <person name="Amann R."/>
            <person name="Jetten M.S.M."/>
            <person name="Mascher T."/>
            <person name="Medema M.H."/>
            <person name="Devos D.P."/>
            <person name="Kaster A.-K."/>
            <person name="Ovreas L."/>
            <person name="Rohde M."/>
            <person name="Galperin M.Y."/>
            <person name="Jogler C."/>
        </authorList>
    </citation>
    <scope>NUCLEOTIDE SEQUENCE [LARGE SCALE GENOMIC DNA]</scope>
    <source>
        <strain evidence="3 4">Enr13</strain>
    </source>
</reference>
<dbReference type="InterPro" id="IPR013078">
    <property type="entry name" value="His_Pase_superF_clade-1"/>
</dbReference>
<proteinExistence type="predicted"/>
<dbReference type="OrthoDB" id="9781415at2"/>
<sequence length="179" mass="19552">MTHQLILMRHAKSDHDDPALSDHDRPLAKRGRRDTPRMADWLDEQGCVPDVILCSSSVRTRETAELLLDHWDKKPVVVSCEDLYLSSPNTMLETIGSGHRDAASVMVLAHNPGTAALASMLAKQSLEMVTAAVAIFEVDDLAALGQANVSDHAPLSHLVKHLATQCSCRLTHYASPKTI</sequence>
<dbReference type="InterPro" id="IPR029033">
    <property type="entry name" value="His_PPase_superfam"/>
</dbReference>
<evidence type="ECO:0000313" key="4">
    <source>
        <dbReference type="Proteomes" id="UP000319004"/>
    </source>
</evidence>
<name>A0A518HQE3_9BACT</name>
<dbReference type="PANTHER" id="PTHR47623">
    <property type="entry name" value="OS09G0287300 PROTEIN"/>
    <property type="match status" value="1"/>
</dbReference>
<dbReference type="AlphaFoldDB" id="A0A518HQE3"/>